<dbReference type="AlphaFoldDB" id="A0A3N1DCG5"/>
<dbReference type="InterPro" id="IPR050109">
    <property type="entry name" value="HTH-type_TetR-like_transc_reg"/>
</dbReference>
<sequence length="201" mass="22578">MTEPTSEAGQRLLSAALGLFAELGYDQTPGQLVADVAGLPVASIRTEFGGKRELYLAVIKHVHEEEQALLDRMTATYTHDAAGIHRLIDQYFDHFVDHPREAALWMQRRMHDAADLRDIERLYSSPQIHAVSQLTADLVRPDIDMELVIWGIVWSVQTFVYGGIPDLDGGRSSTSDRRAVARFRRHLHTSIGPLLRDDTHA</sequence>
<evidence type="ECO:0000256" key="2">
    <source>
        <dbReference type="ARBA" id="ARBA00023125"/>
    </source>
</evidence>
<evidence type="ECO:0000259" key="5">
    <source>
        <dbReference type="PROSITE" id="PS50977"/>
    </source>
</evidence>
<organism evidence="6 7">
    <name type="scientific">Actinocorallia herbida</name>
    <dbReference type="NCBI Taxonomy" id="58109"/>
    <lineage>
        <taxon>Bacteria</taxon>
        <taxon>Bacillati</taxon>
        <taxon>Actinomycetota</taxon>
        <taxon>Actinomycetes</taxon>
        <taxon>Streptosporangiales</taxon>
        <taxon>Thermomonosporaceae</taxon>
        <taxon>Actinocorallia</taxon>
    </lineage>
</organism>
<dbReference type="RefSeq" id="WP_170201816.1">
    <property type="nucleotide sequence ID" value="NZ_RJKE01000001.1"/>
</dbReference>
<evidence type="ECO:0000256" key="1">
    <source>
        <dbReference type="ARBA" id="ARBA00023015"/>
    </source>
</evidence>
<dbReference type="InterPro" id="IPR036271">
    <property type="entry name" value="Tet_transcr_reg_TetR-rel_C_sf"/>
</dbReference>
<dbReference type="SUPFAM" id="SSF48498">
    <property type="entry name" value="Tetracyclin repressor-like, C-terminal domain"/>
    <property type="match status" value="1"/>
</dbReference>
<feature type="domain" description="HTH tetR-type" evidence="5">
    <location>
        <begin position="6"/>
        <end position="66"/>
    </location>
</feature>
<accession>A0A3N1DCG5</accession>
<dbReference type="Gene3D" id="1.10.357.10">
    <property type="entry name" value="Tetracycline Repressor, domain 2"/>
    <property type="match status" value="1"/>
</dbReference>
<comment type="caution">
    <text evidence="6">The sequence shown here is derived from an EMBL/GenBank/DDBJ whole genome shotgun (WGS) entry which is preliminary data.</text>
</comment>
<feature type="DNA-binding region" description="H-T-H motif" evidence="4">
    <location>
        <begin position="29"/>
        <end position="48"/>
    </location>
</feature>
<dbReference type="GO" id="GO:0003700">
    <property type="term" value="F:DNA-binding transcription factor activity"/>
    <property type="evidence" value="ECO:0007669"/>
    <property type="project" value="TreeGrafter"/>
</dbReference>
<proteinExistence type="predicted"/>
<keyword evidence="3" id="KW-0804">Transcription</keyword>
<gene>
    <name evidence="6" type="ORF">EDD29_8947</name>
</gene>
<dbReference type="InterPro" id="IPR001647">
    <property type="entry name" value="HTH_TetR"/>
</dbReference>
<dbReference type="PROSITE" id="PS50977">
    <property type="entry name" value="HTH_TETR_2"/>
    <property type="match status" value="1"/>
</dbReference>
<evidence type="ECO:0000313" key="7">
    <source>
        <dbReference type="Proteomes" id="UP000272400"/>
    </source>
</evidence>
<dbReference type="SUPFAM" id="SSF46689">
    <property type="entry name" value="Homeodomain-like"/>
    <property type="match status" value="1"/>
</dbReference>
<dbReference type="PRINTS" id="PR00455">
    <property type="entry name" value="HTHTETR"/>
</dbReference>
<evidence type="ECO:0000313" key="6">
    <source>
        <dbReference type="EMBL" id="ROO91197.1"/>
    </source>
</evidence>
<dbReference type="GO" id="GO:0000976">
    <property type="term" value="F:transcription cis-regulatory region binding"/>
    <property type="evidence" value="ECO:0007669"/>
    <property type="project" value="TreeGrafter"/>
</dbReference>
<dbReference type="Proteomes" id="UP000272400">
    <property type="component" value="Unassembled WGS sequence"/>
</dbReference>
<dbReference type="EMBL" id="RJKE01000001">
    <property type="protein sequence ID" value="ROO91197.1"/>
    <property type="molecule type" value="Genomic_DNA"/>
</dbReference>
<keyword evidence="1" id="KW-0805">Transcription regulation</keyword>
<dbReference type="PANTHER" id="PTHR30055">
    <property type="entry name" value="HTH-TYPE TRANSCRIPTIONAL REGULATOR RUTR"/>
    <property type="match status" value="1"/>
</dbReference>
<dbReference type="InterPro" id="IPR009057">
    <property type="entry name" value="Homeodomain-like_sf"/>
</dbReference>
<keyword evidence="2 4" id="KW-0238">DNA-binding</keyword>
<evidence type="ECO:0000256" key="3">
    <source>
        <dbReference type="ARBA" id="ARBA00023163"/>
    </source>
</evidence>
<protein>
    <submittedName>
        <fullName evidence="6">TetR family transcriptional regulator</fullName>
    </submittedName>
</protein>
<dbReference type="PANTHER" id="PTHR30055:SF234">
    <property type="entry name" value="HTH-TYPE TRANSCRIPTIONAL REGULATOR BETI"/>
    <property type="match status" value="1"/>
</dbReference>
<name>A0A3N1DCG5_9ACTN</name>
<dbReference type="Pfam" id="PF00440">
    <property type="entry name" value="TetR_N"/>
    <property type="match status" value="1"/>
</dbReference>
<keyword evidence="7" id="KW-1185">Reference proteome</keyword>
<reference evidence="6 7" key="1">
    <citation type="submission" date="2018-11" db="EMBL/GenBank/DDBJ databases">
        <title>Sequencing the genomes of 1000 actinobacteria strains.</title>
        <authorList>
            <person name="Klenk H.-P."/>
        </authorList>
    </citation>
    <scope>NUCLEOTIDE SEQUENCE [LARGE SCALE GENOMIC DNA]</scope>
    <source>
        <strain evidence="6 7">DSM 44254</strain>
    </source>
</reference>
<evidence type="ECO:0000256" key="4">
    <source>
        <dbReference type="PROSITE-ProRule" id="PRU00335"/>
    </source>
</evidence>